<feature type="transmembrane region" description="Helical" evidence="6">
    <location>
        <begin position="37"/>
        <end position="55"/>
    </location>
</feature>
<evidence type="ECO:0000256" key="6">
    <source>
        <dbReference type="RuleBase" id="RU362081"/>
    </source>
</evidence>
<feature type="domain" description="P-type ATPase A" evidence="8">
    <location>
        <begin position="117"/>
        <end position="217"/>
    </location>
</feature>
<dbReference type="Pfam" id="PF00122">
    <property type="entry name" value="E1-E2_ATPase"/>
    <property type="match status" value="1"/>
</dbReference>
<accession>A0AAU8FXI3</accession>
<evidence type="ECO:0000256" key="1">
    <source>
        <dbReference type="ARBA" id="ARBA00004651"/>
    </source>
</evidence>
<dbReference type="InterPro" id="IPR001757">
    <property type="entry name" value="P_typ_ATPase"/>
</dbReference>
<dbReference type="Gene3D" id="2.70.150.10">
    <property type="entry name" value="Calcium-transporting ATPase, cytoplasmic transduction domain A"/>
    <property type="match status" value="1"/>
</dbReference>
<dbReference type="InterPro" id="IPR008250">
    <property type="entry name" value="ATPase_P-typ_transduc_dom_A_sf"/>
</dbReference>
<dbReference type="GO" id="GO:0005886">
    <property type="term" value="C:plasma membrane"/>
    <property type="evidence" value="ECO:0007669"/>
    <property type="project" value="UniProtKB-SubCell"/>
</dbReference>
<keyword evidence="6" id="KW-0067">ATP-binding</keyword>
<dbReference type="PANTHER" id="PTHR48085">
    <property type="entry name" value="CADMIUM/ZINC-TRANSPORTING ATPASE HMA2-RELATED"/>
    <property type="match status" value="1"/>
</dbReference>
<proteinExistence type="inferred from homology"/>
<dbReference type="InterPro" id="IPR051014">
    <property type="entry name" value="Cation_Transport_ATPase_IB"/>
</dbReference>
<dbReference type="GO" id="GO:0019829">
    <property type="term" value="F:ATPase-coupled monoatomic cation transmembrane transporter activity"/>
    <property type="evidence" value="ECO:0007669"/>
    <property type="project" value="InterPro"/>
</dbReference>
<dbReference type="PROSITE" id="PS00154">
    <property type="entry name" value="ATPASE_E1_E2"/>
    <property type="match status" value="1"/>
</dbReference>
<comment type="subcellular location">
    <subcellularLocation>
        <location evidence="1">Cell membrane</location>
        <topology evidence="1">Multi-pass membrane protein</topology>
    </subcellularLocation>
</comment>
<feature type="transmembrane region" description="Helical" evidence="6">
    <location>
        <begin position="67"/>
        <end position="92"/>
    </location>
</feature>
<dbReference type="GO" id="GO:0015086">
    <property type="term" value="F:cadmium ion transmembrane transporter activity"/>
    <property type="evidence" value="ECO:0007669"/>
    <property type="project" value="TreeGrafter"/>
</dbReference>
<dbReference type="InterPro" id="IPR023214">
    <property type="entry name" value="HAD_sf"/>
</dbReference>
<dbReference type="InterPro" id="IPR023299">
    <property type="entry name" value="ATPase_P-typ_cyto_dom_N"/>
</dbReference>
<dbReference type="Gene3D" id="3.40.1110.10">
    <property type="entry name" value="Calcium-transporting ATPase, cytoplasmic domain N"/>
    <property type="match status" value="1"/>
</dbReference>
<feature type="region of interest" description="Disordered" evidence="7">
    <location>
        <begin position="618"/>
        <end position="640"/>
    </location>
</feature>
<dbReference type="NCBIfam" id="TIGR01525">
    <property type="entry name" value="ATPase-IB_hvy"/>
    <property type="match status" value="1"/>
</dbReference>
<dbReference type="EMBL" id="CP159290">
    <property type="protein sequence ID" value="XCH28537.1"/>
    <property type="molecule type" value="Genomic_DNA"/>
</dbReference>
<comment type="similarity">
    <text evidence="2 6">Belongs to the cation transport ATPase (P-type) (TC 3.A.3) family. Type IB subfamily.</text>
</comment>
<feature type="transmembrane region" description="Helical" evidence="6">
    <location>
        <begin position="562"/>
        <end position="581"/>
    </location>
</feature>
<keyword evidence="4 6" id="KW-1133">Transmembrane helix</keyword>
<evidence type="ECO:0000256" key="7">
    <source>
        <dbReference type="SAM" id="MobiDB-lite"/>
    </source>
</evidence>
<reference evidence="9" key="1">
    <citation type="submission" date="2024-06" db="EMBL/GenBank/DDBJ databases">
        <title>Complete genome sequence of the cellulolytic actinobacterium, Cellulosimicrobium ES-005.</title>
        <authorList>
            <person name="Matthews C.T."/>
            <person name="Underwood K.D."/>
            <person name="Ghanchi K.M."/>
            <person name="Fields S.D."/>
            <person name="Gardner S.G."/>
        </authorList>
    </citation>
    <scope>NUCLEOTIDE SEQUENCE</scope>
    <source>
        <strain evidence="9">ES-005</strain>
    </source>
</reference>
<evidence type="ECO:0000256" key="4">
    <source>
        <dbReference type="ARBA" id="ARBA00022989"/>
    </source>
</evidence>
<dbReference type="GO" id="GO:0005524">
    <property type="term" value="F:ATP binding"/>
    <property type="evidence" value="ECO:0007669"/>
    <property type="project" value="UniProtKB-UniRule"/>
</dbReference>
<dbReference type="InterPro" id="IPR059000">
    <property type="entry name" value="ATPase_P-type_domA"/>
</dbReference>
<feature type="transmembrane region" description="Helical" evidence="6">
    <location>
        <begin position="258"/>
        <end position="278"/>
    </location>
</feature>
<keyword evidence="5 6" id="KW-0472">Membrane</keyword>
<organism evidence="9">
    <name type="scientific">Cellulosimicrobium sp. ES-005</name>
    <dbReference type="NCBI Taxonomy" id="3163031"/>
    <lineage>
        <taxon>Bacteria</taxon>
        <taxon>Bacillati</taxon>
        <taxon>Actinomycetota</taxon>
        <taxon>Actinomycetes</taxon>
        <taxon>Micrococcales</taxon>
        <taxon>Promicromonosporaceae</taxon>
        <taxon>Cellulosimicrobium</taxon>
    </lineage>
</organism>
<dbReference type="AlphaFoldDB" id="A0AAU8FXI3"/>
<dbReference type="InterPro" id="IPR036412">
    <property type="entry name" value="HAD-like_sf"/>
</dbReference>
<feature type="transmembrane region" description="Helical" evidence="6">
    <location>
        <begin position="12"/>
        <end position="30"/>
    </location>
</feature>
<dbReference type="SUPFAM" id="SSF81665">
    <property type="entry name" value="Calcium ATPase, transmembrane domain M"/>
    <property type="match status" value="1"/>
</dbReference>
<dbReference type="RefSeq" id="WP_353707034.1">
    <property type="nucleotide sequence ID" value="NZ_CP159290.1"/>
</dbReference>
<evidence type="ECO:0000256" key="3">
    <source>
        <dbReference type="ARBA" id="ARBA00022692"/>
    </source>
</evidence>
<gene>
    <name evidence="9" type="ORF">ABRQ22_13105</name>
</gene>
<name>A0AAU8FXI3_9MICO</name>
<dbReference type="Gene3D" id="3.40.50.1000">
    <property type="entry name" value="HAD superfamily/HAD-like"/>
    <property type="match status" value="1"/>
</dbReference>
<dbReference type="InterPro" id="IPR018303">
    <property type="entry name" value="ATPase_P-typ_P_site"/>
</dbReference>
<dbReference type="NCBIfam" id="TIGR01494">
    <property type="entry name" value="ATPase_P-type"/>
    <property type="match status" value="1"/>
</dbReference>
<feature type="compositionally biased region" description="Low complexity" evidence="7">
    <location>
        <begin position="619"/>
        <end position="640"/>
    </location>
</feature>
<dbReference type="SUPFAM" id="SSF56784">
    <property type="entry name" value="HAD-like"/>
    <property type="match status" value="1"/>
</dbReference>
<keyword evidence="6" id="KW-0547">Nucleotide-binding</keyword>
<evidence type="ECO:0000259" key="8">
    <source>
        <dbReference type="Pfam" id="PF00122"/>
    </source>
</evidence>
<dbReference type="SUPFAM" id="SSF81653">
    <property type="entry name" value="Calcium ATPase, transduction domain A"/>
    <property type="match status" value="1"/>
</dbReference>
<dbReference type="PANTHER" id="PTHR48085:SF5">
    <property type="entry name" value="CADMIUM_ZINC-TRANSPORTING ATPASE HMA4-RELATED"/>
    <property type="match status" value="1"/>
</dbReference>
<dbReference type="PRINTS" id="PR00119">
    <property type="entry name" value="CATATPASE"/>
</dbReference>
<keyword evidence="6" id="KW-0479">Metal-binding</keyword>
<evidence type="ECO:0000256" key="5">
    <source>
        <dbReference type="ARBA" id="ARBA00023136"/>
    </source>
</evidence>
<sequence length="640" mass="65605">MSRIFSAARAFPWVTATLAVIAVAGVLSALRPEAVPWVLGVYAGAMALRAAVAMVAELRSGTFGVDILAVTAIGSTIAVGEFWAAAVIVLMLTGGEALEEYASGRARKDLTSLVSNAPRTAHLLTADQTVRDVDVADVEVGERVLVRAHEIVPLDGVLVSDAGVFDDASLTGESLPQERVAGDTVYSGAINGAGAVTIRVTRRAADSQYQRIVALVEEAAASRAPMVRLADRYALPFTALALAIAGIAWWASGDPLRFAQVLVVATPCPLIIGAPVAFMAGMSRAARRGAIIRSSATLEKLHRAATFAFDKTGTLTRGTPALTDVRPAGDLDAGTLVRLTAGAEQASVHVLADAIVRGATARGVALPVPQDVTETTAGGVTATVDGVRVVVGKRTFVAEQGGVDVPAPGLAPGELAVHVAVDGAYAGCLVLRDEVRADAAETVAGLRARGIGHVLMVTGDEEATARAVADQVGIDDVRAGCLPADKVAAVRDVPERPVVMVGDGVNDAPVLAAADVGIAMAARGSSAATESADVVILPDEVGRVAETLEIGRRTVDVARQSIWIGIAVSVALMLVATTGALPAVVGAWLQEAVDVLAIAWALRAAGRTVRLPRLRRSRSAAAEAAPAPSPRPATRARTAA</sequence>
<evidence type="ECO:0000313" key="9">
    <source>
        <dbReference type="EMBL" id="XCH28537.1"/>
    </source>
</evidence>
<dbReference type="InterPro" id="IPR023298">
    <property type="entry name" value="ATPase_P-typ_TM_dom_sf"/>
</dbReference>
<keyword evidence="6" id="KW-1003">Cell membrane</keyword>
<dbReference type="GO" id="GO:0016887">
    <property type="term" value="F:ATP hydrolysis activity"/>
    <property type="evidence" value="ECO:0007669"/>
    <property type="project" value="InterPro"/>
</dbReference>
<dbReference type="GO" id="GO:0046872">
    <property type="term" value="F:metal ion binding"/>
    <property type="evidence" value="ECO:0007669"/>
    <property type="project" value="UniProtKB-KW"/>
</dbReference>
<dbReference type="InterPro" id="IPR027256">
    <property type="entry name" value="P-typ_ATPase_IB"/>
</dbReference>
<keyword evidence="3 6" id="KW-0812">Transmembrane</keyword>
<protein>
    <submittedName>
        <fullName evidence="9">Heavy metal translocating P-type ATPase</fullName>
    </submittedName>
</protein>
<evidence type="ECO:0000256" key="2">
    <source>
        <dbReference type="ARBA" id="ARBA00006024"/>
    </source>
</evidence>
<feature type="transmembrane region" description="Helical" evidence="6">
    <location>
        <begin position="233"/>
        <end position="252"/>
    </location>
</feature>
<dbReference type="Pfam" id="PF00702">
    <property type="entry name" value="Hydrolase"/>
    <property type="match status" value="1"/>
</dbReference>